<proteinExistence type="predicted"/>
<evidence type="ECO:0000313" key="2">
    <source>
        <dbReference type="EMBL" id="GGI67162.1"/>
    </source>
</evidence>
<dbReference type="Pfam" id="PF13581">
    <property type="entry name" value="HATPase_c_2"/>
    <property type="match status" value="1"/>
</dbReference>
<dbReference type="EMBL" id="BMPZ01000001">
    <property type="protein sequence ID" value="GGI67162.1"/>
    <property type="molecule type" value="Genomic_DNA"/>
</dbReference>
<gene>
    <name evidence="2" type="ORF">GCM10009332_00240</name>
</gene>
<evidence type="ECO:0000313" key="3">
    <source>
        <dbReference type="Proteomes" id="UP000613743"/>
    </source>
</evidence>
<organism evidence="2 3">
    <name type="scientific">Shewanella gelidii</name>
    <dbReference type="NCBI Taxonomy" id="1642821"/>
    <lineage>
        <taxon>Bacteria</taxon>
        <taxon>Pseudomonadati</taxon>
        <taxon>Pseudomonadota</taxon>
        <taxon>Gammaproteobacteria</taxon>
        <taxon>Alteromonadales</taxon>
        <taxon>Shewanellaceae</taxon>
        <taxon>Shewanella</taxon>
    </lineage>
</organism>
<dbReference type="AlphaFoldDB" id="A0A917JGN5"/>
<comment type="caution">
    <text evidence="2">The sequence shown here is derived from an EMBL/GenBank/DDBJ whole genome shotgun (WGS) entry which is preliminary data.</text>
</comment>
<dbReference type="InterPro" id="IPR003594">
    <property type="entry name" value="HATPase_dom"/>
</dbReference>
<evidence type="ECO:0000259" key="1">
    <source>
        <dbReference type="Pfam" id="PF13581"/>
    </source>
</evidence>
<keyword evidence="3" id="KW-1185">Reference proteome</keyword>
<dbReference type="RefSeq" id="WP_188916629.1">
    <property type="nucleotide sequence ID" value="NZ_BMPZ01000001.1"/>
</dbReference>
<reference evidence="2" key="2">
    <citation type="submission" date="2020-09" db="EMBL/GenBank/DDBJ databases">
        <authorList>
            <person name="Sun Q."/>
            <person name="Ohkuma M."/>
        </authorList>
    </citation>
    <scope>NUCLEOTIDE SEQUENCE</scope>
    <source>
        <strain evidence="2">JCM 30804</strain>
    </source>
</reference>
<feature type="domain" description="Histidine kinase/HSP90-like ATPase" evidence="1">
    <location>
        <begin position="19"/>
        <end position="126"/>
    </location>
</feature>
<sequence length="130" mass="14610">MNHLQINLTRSILKNVDFCNEVEQFLTLQNIPNPQRFKVVTCILEAVGNLLQHASTGVDSAILMIHCQPDRVVVDLLDSTTLNSVPQAPSQLQIDKESGRGLWILEHWMDQVRFQPTAAGTHLRLSSLRA</sequence>
<dbReference type="CDD" id="cd16936">
    <property type="entry name" value="HATPase_RsbW-like"/>
    <property type="match status" value="1"/>
</dbReference>
<dbReference type="InterPro" id="IPR036890">
    <property type="entry name" value="HATPase_C_sf"/>
</dbReference>
<accession>A0A917JGN5</accession>
<dbReference type="Proteomes" id="UP000613743">
    <property type="component" value="Unassembled WGS sequence"/>
</dbReference>
<protein>
    <recommendedName>
        <fullName evidence="1">Histidine kinase/HSP90-like ATPase domain-containing protein</fullName>
    </recommendedName>
</protein>
<dbReference type="Gene3D" id="3.30.565.10">
    <property type="entry name" value="Histidine kinase-like ATPase, C-terminal domain"/>
    <property type="match status" value="1"/>
</dbReference>
<name>A0A917JGN5_9GAMM</name>
<reference evidence="2" key="1">
    <citation type="journal article" date="2014" name="Int. J. Syst. Evol. Microbiol.">
        <title>Complete genome sequence of Corynebacterium casei LMG S-19264T (=DSM 44701T), isolated from a smear-ripened cheese.</title>
        <authorList>
            <consortium name="US DOE Joint Genome Institute (JGI-PGF)"/>
            <person name="Walter F."/>
            <person name="Albersmeier A."/>
            <person name="Kalinowski J."/>
            <person name="Ruckert C."/>
        </authorList>
    </citation>
    <scope>NUCLEOTIDE SEQUENCE</scope>
    <source>
        <strain evidence="2">JCM 30804</strain>
    </source>
</reference>